<dbReference type="Proteomes" id="UP000549394">
    <property type="component" value="Unassembled WGS sequence"/>
</dbReference>
<evidence type="ECO:0000256" key="1">
    <source>
        <dbReference type="SAM" id="Phobius"/>
    </source>
</evidence>
<gene>
    <name evidence="2" type="ORF">DGYR_LOCUS12323</name>
</gene>
<name>A0A7I8W9M4_9ANNE</name>
<protein>
    <submittedName>
        <fullName evidence="2">Uncharacterized protein</fullName>
    </submittedName>
</protein>
<keyword evidence="1" id="KW-0812">Transmembrane</keyword>
<accession>A0A7I8W9M4</accession>
<organism evidence="2 3">
    <name type="scientific">Dimorphilus gyrociliatus</name>
    <dbReference type="NCBI Taxonomy" id="2664684"/>
    <lineage>
        <taxon>Eukaryota</taxon>
        <taxon>Metazoa</taxon>
        <taxon>Spiralia</taxon>
        <taxon>Lophotrochozoa</taxon>
        <taxon>Annelida</taxon>
        <taxon>Polychaeta</taxon>
        <taxon>Polychaeta incertae sedis</taxon>
        <taxon>Dinophilidae</taxon>
        <taxon>Dimorphilus</taxon>
    </lineage>
</organism>
<keyword evidence="3" id="KW-1185">Reference proteome</keyword>
<evidence type="ECO:0000313" key="2">
    <source>
        <dbReference type="EMBL" id="CAD5124840.1"/>
    </source>
</evidence>
<keyword evidence="1" id="KW-0472">Membrane</keyword>
<keyword evidence="1" id="KW-1133">Transmembrane helix</keyword>
<feature type="transmembrane region" description="Helical" evidence="1">
    <location>
        <begin position="27"/>
        <end position="55"/>
    </location>
</feature>
<comment type="caution">
    <text evidence="2">The sequence shown here is derived from an EMBL/GenBank/DDBJ whole genome shotgun (WGS) entry which is preliminary data.</text>
</comment>
<sequence>MSTPSYWNTTKSLLDEEHPYSEKGKLALVPAFLIGASLLIVFYIIANCIYIHCYAKRKMAAMARKNGEETKPSTPKREVPTVVVEDASEINEITRNESTPRASFCVVPVSTSSENESIQLYSPVLMKSSEGDHVVYHPLMVQGERTSEEEGVTYAPLVLNTTEASNSYQKVVLNGNEFMPLRVAENL</sequence>
<evidence type="ECO:0000313" key="3">
    <source>
        <dbReference type="Proteomes" id="UP000549394"/>
    </source>
</evidence>
<reference evidence="2 3" key="1">
    <citation type="submission" date="2020-08" db="EMBL/GenBank/DDBJ databases">
        <authorList>
            <person name="Hejnol A."/>
        </authorList>
    </citation>
    <scope>NUCLEOTIDE SEQUENCE [LARGE SCALE GENOMIC DNA]</scope>
</reference>
<dbReference type="EMBL" id="CAJFCJ010000023">
    <property type="protein sequence ID" value="CAD5124840.1"/>
    <property type="molecule type" value="Genomic_DNA"/>
</dbReference>
<dbReference type="AlphaFoldDB" id="A0A7I8W9M4"/>
<proteinExistence type="predicted"/>